<organism evidence="4 5">
    <name type="scientific">Pantoea cypripedii</name>
    <name type="common">Pectobacterium cypripedii</name>
    <name type="synonym">Erwinia cypripedii</name>
    <dbReference type="NCBI Taxonomy" id="55209"/>
    <lineage>
        <taxon>Bacteria</taxon>
        <taxon>Pseudomonadati</taxon>
        <taxon>Pseudomonadota</taxon>
        <taxon>Gammaproteobacteria</taxon>
        <taxon>Enterobacterales</taxon>
        <taxon>Erwiniaceae</taxon>
        <taxon>Pantoea</taxon>
    </lineage>
</organism>
<comment type="subcellular location">
    <subcellularLocation>
        <location evidence="1">Membrane</location>
        <topology evidence="1">Single-pass membrane protein</topology>
    </subcellularLocation>
</comment>
<keyword evidence="2" id="KW-0488">Methylation</keyword>
<dbReference type="Proteomes" id="UP000502005">
    <property type="component" value="Plasmid pNE1B"/>
</dbReference>
<accession>A0A6B9GDG2</accession>
<evidence type="ECO:0000256" key="3">
    <source>
        <dbReference type="SAM" id="Phobius"/>
    </source>
</evidence>
<evidence type="ECO:0000313" key="5">
    <source>
        <dbReference type="Proteomes" id="UP000502005"/>
    </source>
</evidence>
<evidence type="ECO:0000313" key="4">
    <source>
        <dbReference type="EMBL" id="QGY32257.1"/>
    </source>
</evidence>
<dbReference type="EMBL" id="CP024770">
    <property type="protein sequence ID" value="QGY32257.1"/>
    <property type="molecule type" value="Genomic_DNA"/>
</dbReference>
<dbReference type="AlphaFoldDB" id="A0A6B9GDG2"/>
<dbReference type="InterPro" id="IPR000983">
    <property type="entry name" value="Bac_GSPG_pilin"/>
</dbReference>
<dbReference type="NCBIfam" id="TIGR02532">
    <property type="entry name" value="IV_pilin_GFxxxE"/>
    <property type="match status" value="1"/>
</dbReference>
<name>A0A6B9GDG2_PANCY</name>
<dbReference type="Pfam" id="PF07963">
    <property type="entry name" value="N_methyl"/>
    <property type="match status" value="1"/>
</dbReference>
<dbReference type="InterPro" id="IPR045584">
    <property type="entry name" value="Pilin-like"/>
</dbReference>
<dbReference type="SUPFAM" id="SSF54523">
    <property type="entry name" value="Pili subunits"/>
    <property type="match status" value="1"/>
</dbReference>
<reference evidence="4 5" key="1">
    <citation type="submission" date="2017-11" db="EMBL/GenBank/DDBJ databases">
        <title>Genome sequence of Pantoea cypripedii NE1.</title>
        <authorList>
            <person name="Nascimento F.X."/>
        </authorList>
    </citation>
    <scope>NUCLEOTIDE SEQUENCE [LARGE SCALE GENOMIC DNA]</scope>
    <source>
        <strain evidence="4 5">NE1</strain>
        <plasmid evidence="5">pne1b</plasmid>
    </source>
</reference>
<keyword evidence="3" id="KW-1133">Transmembrane helix</keyword>
<dbReference type="GO" id="GO:0016020">
    <property type="term" value="C:membrane"/>
    <property type="evidence" value="ECO:0007669"/>
    <property type="project" value="UniProtKB-SubCell"/>
</dbReference>
<dbReference type="GO" id="GO:0015628">
    <property type="term" value="P:protein secretion by the type II secretion system"/>
    <property type="evidence" value="ECO:0007669"/>
    <property type="project" value="InterPro"/>
</dbReference>
<keyword evidence="3" id="KW-0812">Transmembrane</keyword>
<keyword evidence="3" id="KW-0472">Membrane</keyword>
<geneLocation type="plasmid" evidence="5">
    <name>pne1b</name>
</geneLocation>
<dbReference type="PROSITE" id="PS00409">
    <property type="entry name" value="PROKAR_NTER_METHYL"/>
    <property type="match status" value="1"/>
</dbReference>
<dbReference type="Gene3D" id="3.30.700.10">
    <property type="entry name" value="Glycoprotein, Type 4 Pilin"/>
    <property type="match status" value="1"/>
</dbReference>
<dbReference type="PRINTS" id="PR00813">
    <property type="entry name" value="BCTERIALGSPG"/>
</dbReference>
<evidence type="ECO:0000256" key="1">
    <source>
        <dbReference type="ARBA" id="ARBA00004167"/>
    </source>
</evidence>
<evidence type="ECO:0000256" key="2">
    <source>
        <dbReference type="ARBA" id="ARBA00022481"/>
    </source>
</evidence>
<sequence>MRNGEKGFTLIELLVVMAIIATLMTLVAPRFFQQIDRSKTVVLEHNLNTLRSAIDNFRRDRLTGPYTLQDLVEAGYLRQLPLDPVANSRDNWEAITDEEGQILDVDSPSLSHPNQQHDDDE</sequence>
<proteinExistence type="predicted"/>
<feature type="transmembrane region" description="Helical" evidence="3">
    <location>
        <begin position="7"/>
        <end position="28"/>
    </location>
</feature>
<gene>
    <name evidence="4" type="ORF">CUN67_25025</name>
</gene>
<dbReference type="InterPro" id="IPR012902">
    <property type="entry name" value="N_methyl_site"/>
</dbReference>
<dbReference type="GO" id="GO:0015627">
    <property type="term" value="C:type II protein secretion system complex"/>
    <property type="evidence" value="ECO:0007669"/>
    <property type="project" value="InterPro"/>
</dbReference>
<protein>
    <submittedName>
        <fullName evidence="4">Prepilin-type cleavage/methylation domain-containing protein</fullName>
    </submittedName>
</protein>
<dbReference type="RefSeq" id="WP_208718151.1">
    <property type="nucleotide sequence ID" value="NZ_CP024770.1"/>
</dbReference>
<keyword evidence="4" id="KW-0614">Plasmid</keyword>